<feature type="transmembrane region" description="Helical" evidence="1">
    <location>
        <begin position="128"/>
        <end position="146"/>
    </location>
</feature>
<evidence type="ECO:0000313" key="2">
    <source>
        <dbReference type="EMBL" id="MFC7382871.1"/>
    </source>
</evidence>
<dbReference type="RefSeq" id="WP_380826228.1">
    <property type="nucleotide sequence ID" value="NZ_JBHTCG010000006.1"/>
</dbReference>
<feature type="transmembrane region" description="Helical" evidence="1">
    <location>
        <begin position="88"/>
        <end position="108"/>
    </location>
</feature>
<proteinExistence type="predicted"/>
<keyword evidence="1" id="KW-0472">Membrane</keyword>
<gene>
    <name evidence="2" type="ORF">ACFQSB_11695</name>
</gene>
<accession>A0ABW2NZR7</accession>
<keyword evidence="1" id="KW-0812">Transmembrane</keyword>
<evidence type="ECO:0008006" key="4">
    <source>
        <dbReference type="Google" id="ProtNLM"/>
    </source>
</evidence>
<protein>
    <recommendedName>
        <fullName evidence="4">DUF1648 domain-containing protein</fullName>
    </recommendedName>
</protein>
<reference evidence="3" key="1">
    <citation type="journal article" date="2019" name="Int. J. Syst. Evol. Microbiol.">
        <title>The Global Catalogue of Microorganisms (GCM) 10K type strain sequencing project: providing services to taxonomists for standard genome sequencing and annotation.</title>
        <authorList>
            <consortium name="The Broad Institute Genomics Platform"/>
            <consortium name="The Broad Institute Genome Sequencing Center for Infectious Disease"/>
            <person name="Wu L."/>
            <person name="Ma J."/>
        </authorList>
    </citation>
    <scope>NUCLEOTIDE SEQUENCE [LARGE SCALE GENOMIC DNA]</scope>
    <source>
        <strain evidence="3">CECT 7649</strain>
    </source>
</reference>
<organism evidence="2 3">
    <name type="scientific">Sphaerisporangium rhizosphaerae</name>
    <dbReference type="NCBI Taxonomy" id="2269375"/>
    <lineage>
        <taxon>Bacteria</taxon>
        <taxon>Bacillati</taxon>
        <taxon>Actinomycetota</taxon>
        <taxon>Actinomycetes</taxon>
        <taxon>Streptosporangiales</taxon>
        <taxon>Streptosporangiaceae</taxon>
        <taxon>Sphaerisporangium</taxon>
    </lineage>
</organism>
<feature type="transmembrane region" description="Helical" evidence="1">
    <location>
        <begin position="54"/>
        <end position="76"/>
    </location>
</feature>
<dbReference type="Proteomes" id="UP001596496">
    <property type="component" value="Unassembled WGS sequence"/>
</dbReference>
<evidence type="ECO:0000256" key="1">
    <source>
        <dbReference type="SAM" id="Phobius"/>
    </source>
</evidence>
<sequence length="328" mass="33805">MTYRSRFLLTAGAWAASVTVALVVVPLVLRSRLPEPLATHWGPPGAPDGASSFWAALGLQMALWAVFAGLAAYTVLRGDAVRHRARRKAAAAMLAGGAGLALGTQWTTLGANLGRATWRDAGAVGGRVPLVLAGAVLLGVIGRLLASAGPGDPPEEGAARLPRLRLRADRRSVWVSAASNRWMSGLCLAALAGLAVLAVLGLVTGDGRIRDTAVPLVIVAVVGWALSTVGARVSEQGLVISFGPFQWPTRTIPLDKIQSARAEVRHPLEVGGWGIRGLPGASTIMIRGGECLVVRYTSGGELAVSVDDAARGAALLNALVSARPAVSP</sequence>
<keyword evidence="1" id="KW-1133">Transmembrane helix</keyword>
<dbReference type="EMBL" id="JBHTCG010000006">
    <property type="protein sequence ID" value="MFC7382871.1"/>
    <property type="molecule type" value="Genomic_DNA"/>
</dbReference>
<comment type="caution">
    <text evidence="2">The sequence shown here is derived from an EMBL/GenBank/DDBJ whole genome shotgun (WGS) entry which is preliminary data.</text>
</comment>
<name>A0ABW2NZR7_9ACTN</name>
<feature type="transmembrane region" description="Helical" evidence="1">
    <location>
        <begin position="213"/>
        <end position="231"/>
    </location>
</feature>
<keyword evidence="3" id="KW-1185">Reference proteome</keyword>
<feature type="transmembrane region" description="Helical" evidence="1">
    <location>
        <begin position="182"/>
        <end position="201"/>
    </location>
</feature>
<evidence type="ECO:0000313" key="3">
    <source>
        <dbReference type="Proteomes" id="UP001596496"/>
    </source>
</evidence>